<name>D3H742_STRM6</name>
<dbReference type="PATRIC" id="fig|365659.3.peg.412"/>
<dbReference type="EMBL" id="FN568063">
    <property type="protein sequence ID" value="CBJ21684.1"/>
    <property type="molecule type" value="Genomic_DNA"/>
</dbReference>
<accession>D3H742</accession>
<sequence>MKEDIRVHMPYEVFKNLLVRAGRIKREEGKQITWTNNTAPFTKEQRREIDELYERFAEEGGRMKETIKEFLKFRSQFTKLEWHEINQAVEARLNQKADQLKLDNIDLEIISIRLEGKIQ</sequence>
<dbReference type="HOGENOM" id="CLU_2060114_0_0_9"/>
<reference evidence="1 2" key="1">
    <citation type="journal article" date="2010" name="PLoS ONE">
        <title>The genome of Streptococcus mitis B6--what is a commensal?</title>
        <authorList>
            <person name="Denapaite D."/>
            <person name="Brueckner R."/>
            <person name="Nuhn M."/>
            <person name="Reichmann P."/>
            <person name="Henrich B."/>
            <person name="Maurer P."/>
            <person name="Schaehle Y."/>
            <person name="Selbmann P."/>
            <person name="Zimmermann W."/>
            <person name="Wambutt R."/>
            <person name="Hakenbeck R."/>
        </authorList>
    </citation>
    <scope>NUCLEOTIDE SEQUENCE [LARGE SCALE GENOMIC DNA]</scope>
    <source>
        <strain evidence="1 2">B6</strain>
    </source>
</reference>
<evidence type="ECO:0000313" key="1">
    <source>
        <dbReference type="EMBL" id="CBJ21684.1"/>
    </source>
</evidence>
<dbReference type="Proteomes" id="UP000008563">
    <property type="component" value="Chromosome"/>
</dbReference>
<dbReference type="OrthoDB" id="2236658at2"/>
<dbReference type="KEGG" id="smb:smi_0412"/>
<organism evidence="1 2">
    <name type="scientific">Streptococcus mitis (strain B6)</name>
    <dbReference type="NCBI Taxonomy" id="365659"/>
    <lineage>
        <taxon>Bacteria</taxon>
        <taxon>Bacillati</taxon>
        <taxon>Bacillota</taxon>
        <taxon>Bacilli</taxon>
        <taxon>Lactobacillales</taxon>
        <taxon>Streptococcaceae</taxon>
        <taxon>Streptococcus</taxon>
        <taxon>Streptococcus mitis group</taxon>
    </lineage>
</organism>
<dbReference type="eggNOG" id="ENOG5030G8E">
    <property type="taxonomic scope" value="Bacteria"/>
</dbReference>
<dbReference type="AlphaFoldDB" id="D3H742"/>
<protein>
    <submittedName>
        <fullName evidence="1">Uncharacterized protein</fullName>
    </submittedName>
</protein>
<evidence type="ECO:0000313" key="2">
    <source>
        <dbReference type="Proteomes" id="UP000008563"/>
    </source>
</evidence>
<gene>
    <name evidence="1" type="ordered locus">smi_0412</name>
</gene>
<dbReference type="RefSeq" id="WP_000656669.1">
    <property type="nucleotide sequence ID" value="NC_013853.1"/>
</dbReference>
<proteinExistence type="predicted"/>